<reference evidence="2 3" key="1">
    <citation type="journal article" date="2015" name="Genome Biol. Evol.">
        <title>Comparative Genomics of a Bacterivorous Green Alga Reveals Evolutionary Causalities and Consequences of Phago-Mixotrophic Mode of Nutrition.</title>
        <authorList>
            <person name="Burns J.A."/>
            <person name="Paasch A."/>
            <person name="Narechania A."/>
            <person name="Kim E."/>
        </authorList>
    </citation>
    <scope>NUCLEOTIDE SEQUENCE [LARGE SCALE GENOMIC DNA]</scope>
    <source>
        <strain evidence="2 3">PLY_AMNH</strain>
    </source>
</reference>
<dbReference type="AlphaFoldDB" id="A0AAE0KSZ6"/>
<sequence>MGSRAPADGEAYGRVTRAEHPLEVPHAAAQEADLRTRWKKLQLHSRTYAKQARRRCPSSRTSARGRSDIEHIAKEQAQRSE</sequence>
<keyword evidence="3" id="KW-1185">Reference proteome</keyword>
<name>A0AAE0KSZ6_9CHLO</name>
<evidence type="ECO:0000313" key="3">
    <source>
        <dbReference type="Proteomes" id="UP001190700"/>
    </source>
</evidence>
<gene>
    <name evidence="2" type="ORF">CYMTET_31627</name>
</gene>
<dbReference type="Proteomes" id="UP001190700">
    <property type="component" value="Unassembled WGS sequence"/>
</dbReference>
<evidence type="ECO:0000256" key="1">
    <source>
        <dbReference type="SAM" id="MobiDB-lite"/>
    </source>
</evidence>
<feature type="region of interest" description="Disordered" evidence="1">
    <location>
        <begin position="1"/>
        <end position="25"/>
    </location>
</feature>
<dbReference type="EMBL" id="LGRX02018809">
    <property type="protein sequence ID" value="KAK3259370.1"/>
    <property type="molecule type" value="Genomic_DNA"/>
</dbReference>
<evidence type="ECO:0000313" key="2">
    <source>
        <dbReference type="EMBL" id="KAK3259370.1"/>
    </source>
</evidence>
<comment type="caution">
    <text evidence="2">The sequence shown here is derived from an EMBL/GenBank/DDBJ whole genome shotgun (WGS) entry which is preliminary data.</text>
</comment>
<feature type="compositionally biased region" description="Basic and acidic residues" evidence="1">
    <location>
        <begin position="65"/>
        <end position="81"/>
    </location>
</feature>
<accession>A0AAE0KSZ6</accession>
<organism evidence="2 3">
    <name type="scientific">Cymbomonas tetramitiformis</name>
    <dbReference type="NCBI Taxonomy" id="36881"/>
    <lineage>
        <taxon>Eukaryota</taxon>
        <taxon>Viridiplantae</taxon>
        <taxon>Chlorophyta</taxon>
        <taxon>Pyramimonadophyceae</taxon>
        <taxon>Pyramimonadales</taxon>
        <taxon>Pyramimonadaceae</taxon>
        <taxon>Cymbomonas</taxon>
    </lineage>
</organism>
<proteinExistence type="predicted"/>
<protein>
    <submittedName>
        <fullName evidence="2">Uncharacterized protein</fullName>
    </submittedName>
</protein>
<feature type="region of interest" description="Disordered" evidence="1">
    <location>
        <begin position="46"/>
        <end position="81"/>
    </location>
</feature>